<dbReference type="RefSeq" id="WP_041045416.1">
    <property type="nucleotide sequence ID" value="NZ_JXAK01000003.1"/>
</dbReference>
<comment type="caution">
    <text evidence="1">The sequence shown here is derived from an EMBL/GenBank/DDBJ whole genome shotgun (WGS) entry which is preliminary data.</text>
</comment>
<evidence type="ECO:0008006" key="3">
    <source>
        <dbReference type="Google" id="ProtNLM"/>
    </source>
</evidence>
<organism evidence="1 2">
    <name type="scientific">Gordoniibacillus kamchatkensis</name>
    <dbReference type="NCBI Taxonomy" id="1590651"/>
    <lineage>
        <taxon>Bacteria</taxon>
        <taxon>Bacillati</taxon>
        <taxon>Bacillota</taxon>
        <taxon>Bacilli</taxon>
        <taxon>Bacillales</taxon>
        <taxon>Paenibacillaceae</taxon>
        <taxon>Gordoniibacillus</taxon>
    </lineage>
</organism>
<evidence type="ECO:0000313" key="2">
    <source>
        <dbReference type="Proteomes" id="UP000031967"/>
    </source>
</evidence>
<evidence type="ECO:0000313" key="1">
    <source>
        <dbReference type="EMBL" id="KIL42107.1"/>
    </source>
</evidence>
<sequence>MEKHLRRYLGRTVELIYIDRRGVFTKRIVQMHSVREGAVKVFCLVRQAPRTFKVENILAVQPVIRRAV</sequence>
<keyword evidence="2" id="KW-1185">Reference proteome</keyword>
<reference evidence="1 2" key="1">
    <citation type="submission" date="2014-12" db="EMBL/GenBank/DDBJ databases">
        <title>Draft genome sequence of Paenibacillus kamchatkensis strain B-2647.</title>
        <authorList>
            <person name="Karlyshev A.V."/>
            <person name="Kudryashova E.B."/>
        </authorList>
    </citation>
    <scope>NUCLEOTIDE SEQUENCE [LARGE SCALE GENOMIC DNA]</scope>
    <source>
        <strain evidence="1 2">VKM B-2647</strain>
    </source>
</reference>
<name>A0ABR5AM50_9BACL</name>
<protein>
    <recommendedName>
        <fullName evidence="3">WYL domain-containing protein</fullName>
    </recommendedName>
</protein>
<dbReference type="Proteomes" id="UP000031967">
    <property type="component" value="Unassembled WGS sequence"/>
</dbReference>
<accession>A0ABR5AM50</accession>
<gene>
    <name evidence="1" type="ORF">SD70_02690</name>
</gene>
<proteinExistence type="predicted"/>
<dbReference type="EMBL" id="JXAK01000003">
    <property type="protein sequence ID" value="KIL42107.1"/>
    <property type="molecule type" value="Genomic_DNA"/>
</dbReference>